<dbReference type="STRING" id="1121409.SAMN02745124_01751"/>
<evidence type="ECO:0000313" key="1">
    <source>
        <dbReference type="EMBL" id="SHH75516.1"/>
    </source>
</evidence>
<dbReference type="Proteomes" id="UP000184139">
    <property type="component" value="Unassembled WGS sequence"/>
</dbReference>
<dbReference type="RefSeq" id="WP_073375226.1">
    <property type="nucleotide sequence ID" value="NZ_FQXS01000008.1"/>
</dbReference>
<dbReference type="EMBL" id="FQXS01000008">
    <property type="protein sequence ID" value="SHH75516.1"/>
    <property type="molecule type" value="Genomic_DNA"/>
</dbReference>
<keyword evidence="2" id="KW-1185">Reference proteome</keyword>
<dbReference type="PANTHER" id="PTHR30433">
    <property type="entry name" value="CHEMOTAXIS PROTEIN MOTA"/>
    <property type="match status" value="1"/>
</dbReference>
<dbReference type="GO" id="GO:0006935">
    <property type="term" value="P:chemotaxis"/>
    <property type="evidence" value="ECO:0007669"/>
    <property type="project" value="InterPro"/>
</dbReference>
<organism evidence="1 2">
    <name type="scientific">Desulfofustis glycolicus DSM 9705</name>
    <dbReference type="NCBI Taxonomy" id="1121409"/>
    <lineage>
        <taxon>Bacteria</taxon>
        <taxon>Pseudomonadati</taxon>
        <taxon>Thermodesulfobacteriota</taxon>
        <taxon>Desulfobulbia</taxon>
        <taxon>Desulfobulbales</taxon>
        <taxon>Desulfocapsaceae</taxon>
        <taxon>Desulfofustis</taxon>
    </lineage>
</organism>
<proteinExistence type="predicted"/>
<dbReference type="GO" id="GO:0005886">
    <property type="term" value="C:plasma membrane"/>
    <property type="evidence" value="ECO:0007669"/>
    <property type="project" value="TreeGrafter"/>
</dbReference>
<dbReference type="OrthoDB" id="9806929at2"/>
<evidence type="ECO:0000313" key="2">
    <source>
        <dbReference type="Proteomes" id="UP000184139"/>
    </source>
</evidence>
<accession>A0A1M5VJT8</accession>
<name>A0A1M5VJT8_9BACT</name>
<dbReference type="AlphaFoldDB" id="A0A1M5VJT8"/>
<gene>
    <name evidence="1" type="ORF">SAMN02745124_01751</name>
</gene>
<sequence length="130" mass="14369">MIRDLALAGKAACSAADQETLVPLVLKLKELGQIAQKNGLLALESELPDIEDRFLRLGLQLIIDRTEPNNVKDILDSDIYYNESNGRELMSKIIIREGLLRIQAGDTPRNILICTSVFLGKIDSSSFVSI</sequence>
<protein>
    <submittedName>
        <fullName evidence="1">Chemotaxis protein MotA</fullName>
    </submittedName>
</protein>
<dbReference type="InterPro" id="IPR047055">
    <property type="entry name" value="MotA-like"/>
</dbReference>
<dbReference type="GO" id="GO:0071978">
    <property type="term" value="P:bacterial-type flagellum-dependent swarming motility"/>
    <property type="evidence" value="ECO:0007669"/>
    <property type="project" value="InterPro"/>
</dbReference>
<reference evidence="1 2" key="1">
    <citation type="submission" date="2016-11" db="EMBL/GenBank/DDBJ databases">
        <authorList>
            <person name="Jaros S."/>
            <person name="Januszkiewicz K."/>
            <person name="Wedrychowicz H."/>
        </authorList>
    </citation>
    <scope>NUCLEOTIDE SEQUENCE [LARGE SCALE GENOMIC DNA]</scope>
    <source>
        <strain evidence="1 2">DSM 9705</strain>
    </source>
</reference>